<dbReference type="AlphaFoldDB" id="A0A8J3Z1Y7"/>
<evidence type="ECO:0008006" key="3">
    <source>
        <dbReference type="Google" id="ProtNLM"/>
    </source>
</evidence>
<name>A0A8J3Z1Y7_9ACTN</name>
<dbReference type="Proteomes" id="UP000612585">
    <property type="component" value="Unassembled WGS sequence"/>
</dbReference>
<dbReference type="SUPFAM" id="SSF53474">
    <property type="entry name" value="alpha/beta-Hydrolases"/>
    <property type="match status" value="1"/>
</dbReference>
<evidence type="ECO:0000313" key="1">
    <source>
        <dbReference type="EMBL" id="GIJ54813.1"/>
    </source>
</evidence>
<keyword evidence="2" id="KW-1185">Reference proteome</keyword>
<proteinExistence type="predicted"/>
<sequence>MLTGEARAAISDLVHAAVSLRPLAEAGEPVRAPIEAAAPAAAGCVSPAEIVATVADVTGVSLLGPGGGPFDGVVTGRLRDAVSRPALASVPAVDRAAVEATARAAGTGTVDVWRAPVDVVTSDGARLRTYAAGRPGAPAVVLASACGMPAQLCEHWMRFLGRDHHVLTWETRGLFGDLGTPADFDALGHGVDAQARDLLAVLDHHGVPTAHVMGLCGGAVVALRAAGLAPHRISALSLWHGDYELGPAVPKTSHQQNLKALMAMAARGRTDAAAITTALAGSAMSTVPADVAHLVVYPYVTAELFYRYCVLTGAIMAHDVAALLDAVRQPAFVVTSGDDTTAHPAGSHHVAGALVAGHLTVEPHGDHISVFGANERLTRLMTDLLTRPVPAPLTA</sequence>
<protein>
    <recommendedName>
        <fullName evidence="3">Pimeloyl-ACP methyl ester carboxylesterase</fullName>
    </recommendedName>
</protein>
<accession>A0A8J3Z1Y7</accession>
<dbReference type="InterPro" id="IPR029058">
    <property type="entry name" value="AB_hydrolase_fold"/>
</dbReference>
<gene>
    <name evidence="1" type="ORF">Vau01_023290</name>
</gene>
<dbReference type="Gene3D" id="3.40.50.1820">
    <property type="entry name" value="alpha/beta hydrolase"/>
    <property type="match status" value="1"/>
</dbReference>
<reference evidence="1" key="1">
    <citation type="submission" date="2021-01" db="EMBL/GenBank/DDBJ databases">
        <title>Whole genome shotgun sequence of Virgisporangium aurantiacum NBRC 16421.</title>
        <authorList>
            <person name="Komaki H."/>
            <person name="Tamura T."/>
        </authorList>
    </citation>
    <scope>NUCLEOTIDE SEQUENCE</scope>
    <source>
        <strain evidence="1">NBRC 16421</strain>
    </source>
</reference>
<evidence type="ECO:0000313" key="2">
    <source>
        <dbReference type="Proteomes" id="UP000612585"/>
    </source>
</evidence>
<organism evidence="1 2">
    <name type="scientific">Virgisporangium aurantiacum</name>
    <dbReference type="NCBI Taxonomy" id="175570"/>
    <lineage>
        <taxon>Bacteria</taxon>
        <taxon>Bacillati</taxon>
        <taxon>Actinomycetota</taxon>
        <taxon>Actinomycetes</taxon>
        <taxon>Micromonosporales</taxon>
        <taxon>Micromonosporaceae</taxon>
        <taxon>Virgisporangium</taxon>
    </lineage>
</organism>
<dbReference type="RefSeq" id="WP_203990480.1">
    <property type="nucleotide sequence ID" value="NZ_BOPG01000012.1"/>
</dbReference>
<comment type="caution">
    <text evidence="1">The sequence shown here is derived from an EMBL/GenBank/DDBJ whole genome shotgun (WGS) entry which is preliminary data.</text>
</comment>
<dbReference type="EMBL" id="BOPG01000012">
    <property type="protein sequence ID" value="GIJ54813.1"/>
    <property type="molecule type" value="Genomic_DNA"/>
</dbReference>